<evidence type="ECO:0000259" key="3">
    <source>
        <dbReference type="PROSITE" id="PS51186"/>
    </source>
</evidence>
<dbReference type="PANTHER" id="PTHR43626">
    <property type="entry name" value="ACYL-COA N-ACYLTRANSFERASE"/>
    <property type="match status" value="1"/>
</dbReference>
<dbReference type="OrthoDB" id="9793138at2"/>
<dbReference type="InterPro" id="IPR000182">
    <property type="entry name" value="GNAT_dom"/>
</dbReference>
<evidence type="ECO:0000256" key="1">
    <source>
        <dbReference type="ARBA" id="ARBA00022679"/>
    </source>
</evidence>
<evidence type="ECO:0000313" key="5">
    <source>
        <dbReference type="Proteomes" id="UP000287296"/>
    </source>
</evidence>
<dbReference type="Proteomes" id="UP000287296">
    <property type="component" value="Unassembled WGS sequence"/>
</dbReference>
<dbReference type="PROSITE" id="PS51186">
    <property type="entry name" value="GNAT"/>
    <property type="match status" value="1"/>
</dbReference>
<dbReference type="GO" id="GO:0008080">
    <property type="term" value="F:N-acetyltransferase activity"/>
    <property type="evidence" value="ECO:0007669"/>
    <property type="project" value="InterPro"/>
</dbReference>
<dbReference type="Pfam" id="PF00583">
    <property type="entry name" value="Acetyltransf_1"/>
    <property type="match status" value="1"/>
</dbReference>
<comment type="caution">
    <text evidence="4">The sequence shown here is derived from an EMBL/GenBank/DDBJ whole genome shotgun (WGS) entry which is preliminary data.</text>
</comment>
<dbReference type="GO" id="GO:0005737">
    <property type="term" value="C:cytoplasm"/>
    <property type="evidence" value="ECO:0007669"/>
    <property type="project" value="TreeGrafter"/>
</dbReference>
<dbReference type="RefSeq" id="WP_120117529.1">
    <property type="nucleotide sequence ID" value="NZ_QYTW02000005.1"/>
</dbReference>
<reference evidence="4 5" key="1">
    <citation type="submission" date="2018-12" db="EMBL/GenBank/DDBJ databases">
        <authorList>
            <person name="Sun L."/>
            <person name="Chen Z."/>
        </authorList>
    </citation>
    <scope>NUCLEOTIDE SEQUENCE [LARGE SCALE GENOMIC DNA]</scope>
    <source>
        <strain evidence="4 5">LMG 29736</strain>
    </source>
</reference>
<feature type="domain" description="N-acetyltransferase" evidence="3">
    <location>
        <begin position="2"/>
        <end position="151"/>
    </location>
</feature>
<dbReference type="SUPFAM" id="SSF55729">
    <property type="entry name" value="Acyl-CoA N-acyltransferases (Nat)"/>
    <property type="match status" value="1"/>
</dbReference>
<name>A0A429XAD9_SIMTE</name>
<evidence type="ECO:0000256" key="2">
    <source>
        <dbReference type="ARBA" id="ARBA00023315"/>
    </source>
</evidence>
<accession>A0A429XAD9</accession>
<evidence type="ECO:0000313" key="4">
    <source>
        <dbReference type="EMBL" id="RST60321.1"/>
    </source>
</evidence>
<dbReference type="InterPro" id="IPR016181">
    <property type="entry name" value="Acyl_CoA_acyltransferase"/>
</dbReference>
<dbReference type="Gene3D" id="3.40.630.30">
    <property type="match status" value="1"/>
</dbReference>
<keyword evidence="1 4" id="KW-0808">Transferase</keyword>
<dbReference type="AlphaFoldDB" id="A0A429XAD9"/>
<dbReference type="EMBL" id="QYTW02000005">
    <property type="protein sequence ID" value="RST60321.1"/>
    <property type="molecule type" value="Genomic_DNA"/>
</dbReference>
<proteinExistence type="predicted"/>
<keyword evidence="2" id="KW-0012">Acyltransferase</keyword>
<protein>
    <submittedName>
        <fullName evidence="4">N-acetyltransferase</fullName>
    </submittedName>
</protein>
<dbReference type="PANTHER" id="PTHR43626:SF4">
    <property type="entry name" value="GCN5-RELATED N-ACETYLTRANSFERASE 2, CHLOROPLASTIC"/>
    <property type="match status" value="1"/>
</dbReference>
<dbReference type="NCBIfam" id="NF005840">
    <property type="entry name" value="PRK07757.1"/>
    <property type="match status" value="1"/>
</dbReference>
<organism evidence="4 5">
    <name type="scientific">Siminovitchia terrae</name>
    <name type="common">Bacillus terrae</name>
    <dbReference type="NCBI Taxonomy" id="1914933"/>
    <lineage>
        <taxon>Bacteria</taxon>
        <taxon>Bacillati</taxon>
        <taxon>Bacillota</taxon>
        <taxon>Bacilli</taxon>
        <taxon>Bacillales</taxon>
        <taxon>Bacillaceae</taxon>
        <taxon>Siminovitchia</taxon>
    </lineage>
</organism>
<sequence length="151" mass="16876">MIEVRKAVLKDIDRVYELVNQYADEELLLPRTRESLIINIQSIFVAEEGEEVLGVACLAVLGQDMAEIRSLAVDGKAQGRGIGKILVEKIVGETKKLGISKLISLTYQVAFFKKCGFDIIQKEEMPQKVWTDCIHCPKFPACDEVAMAITF</sequence>
<dbReference type="CDD" id="cd04301">
    <property type="entry name" value="NAT_SF"/>
    <property type="match status" value="1"/>
</dbReference>
<gene>
    <name evidence="4" type="ORF">D5F11_007715</name>
</gene>
<dbReference type="InterPro" id="IPR045039">
    <property type="entry name" value="NSI-like"/>
</dbReference>